<dbReference type="RefSeq" id="WP_202857818.1">
    <property type="nucleotide sequence ID" value="NZ_JAEUGD010000060.1"/>
</dbReference>
<dbReference type="AlphaFoldDB" id="A0A937KCL8"/>
<proteinExistence type="predicted"/>
<name>A0A937KCL8_9BACT</name>
<sequence length="62" mass="7517">MNEEKHTINGIPESEYWRLVILMGRTKADNYIFRVNQNYRSVVYKIYLLEIGNWFKSLFGKE</sequence>
<comment type="caution">
    <text evidence="1">The sequence shown here is derived from an EMBL/GenBank/DDBJ whole genome shotgun (WGS) entry which is preliminary data.</text>
</comment>
<reference evidence="1" key="1">
    <citation type="submission" date="2021-01" db="EMBL/GenBank/DDBJ databases">
        <title>Fulvivirga kasyanovii gen. nov., sp nov., a novel member of the phylum Bacteroidetes isolated from seawater in a mussel farm.</title>
        <authorList>
            <person name="Zhao L.-H."/>
            <person name="Wang Z.-J."/>
        </authorList>
    </citation>
    <scope>NUCLEOTIDE SEQUENCE</scope>
    <source>
        <strain evidence="1">29W222</strain>
    </source>
</reference>
<dbReference type="Proteomes" id="UP000614216">
    <property type="component" value="Unassembled WGS sequence"/>
</dbReference>
<evidence type="ECO:0000313" key="2">
    <source>
        <dbReference type="Proteomes" id="UP000614216"/>
    </source>
</evidence>
<accession>A0A937KCL8</accession>
<evidence type="ECO:0000313" key="1">
    <source>
        <dbReference type="EMBL" id="MBL6448276.1"/>
    </source>
</evidence>
<keyword evidence="2" id="KW-1185">Reference proteome</keyword>
<protein>
    <submittedName>
        <fullName evidence="1">Uncharacterized protein</fullName>
    </submittedName>
</protein>
<gene>
    <name evidence="1" type="ORF">JMN32_18320</name>
</gene>
<dbReference type="EMBL" id="JAEUGD010000060">
    <property type="protein sequence ID" value="MBL6448276.1"/>
    <property type="molecule type" value="Genomic_DNA"/>
</dbReference>
<organism evidence="1 2">
    <name type="scientific">Fulvivirga marina</name>
    <dbReference type="NCBI Taxonomy" id="2494733"/>
    <lineage>
        <taxon>Bacteria</taxon>
        <taxon>Pseudomonadati</taxon>
        <taxon>Bacteroidota</taxon>
        <taxon>Cytophagia</taxon>
        <taxon>Cytophagales</taxon>
        <taxon>Fulvivirgaceae</taxon>
        <taxon>Fulvivirga</taxon>
    </lineage>
</organism>